<reference evidence="1" key="1">
    <citation type="submission" date="2022-03" db="EMBL/GenBank/DDBJ databases">
        <title>Draft genome sequence of Aduncisulcus paluster, a free-living microaerophilic Fornicata.</title>
        <authorList>
            <person name="Yuyama I."/>
            <person name="Kume K."/>
            <person name="Tamura T."/>
            <person name="Inagaki Y."/>
            <person name="Hashimoto T."/>
        </authorList>
    </citation>
    <scope>NUCLEOTIDE SEQUENCE</scope>
    <source>
        <strain evidence="1">NY0171</strain>
    </source>
</reference>
<name>A0ABQ5KU18_9EUKA</name>
<comment type="caution">
    <text evidence="1">The sequence shown here is derived from an EMBL/GenBank/DDBJ whole genome shotgun (WGS) entry which is preliminary data.</text>
</comment>
<dbReference type="Proteomes" id="UP001057375">
    <property type="component" value="Unassembled WGS sequence"/>
</dbReference>
<keyword evidence="2" id="KW-1185">Reference proteome</keyword>
<gene>
    <name evidence="1" type="ORF">ADUPG1_009006</name>
</gene>
<sequence>MRDHVKEAGDHEILDRAVTPNFYAHLSEKGVPQARIGQLRDTINPRSALDPMLDEESSSCSELSEESEIDDSSTCFVTDRHHLSEVWSTTALPVKKRASVRRRGVSTGDFEIVRDVFEKSDDMWASDSGYAKFDKRLRSCTIVRTMRSGSLEVGAMTPMTNVIEGYVLHNLRNSNLFSLPISSFCYSPFFSRVFLSFKLVLYVDGFQNVRDQSSSLSDICGVYLQDVSGDNRRLSSIMTYGLCPVADKKGISLCPSIKKDDKILRKGFSFSLFSFVFFVSGSICCVSADTPQKCALAGLTASFPKNCAFCSGLLSKPDYRQVTPEEWISGERTMPREEVASLVSDNTLTRNLFGLDFLHMEVKGVGKYYLDLSLFFLRTSRGGVAQLGGISSYMDYPPIESHPRRSSQRTSCPPNVGGETTLYVPFKFCQFIQCFDCTGVHQEKQTVLHLSP</sequence>
<accession>A0ABQ5KU18</accession>
<proteinExistence type="predicted"/>
<protein>
    <submittedName>
        <fullName evidence="1">Uncharacterized protein</fullName>
    </submittedName>
</protein>
<dbReference type="EMBL" id="BQXS01011101">
    <property type="protein sequence ID" value="GKT35951.1"/>
    <property type="molecule type" value="Genomic_DNA"/>
</dbReference>
<evidence type="ECO:0000313" key="1">
    <source>
        <dbReference type="EMBL" id="GKT35951.1"/>
    </source>
</evidence>
<organism evidence="1 2">
    <name type="scientific">Aduncisulcus paluster</name>
    <dbReference type="NCBI Taxonomy" id="2918883"/>
    <lineage>
        <taxon>Eukaryota</taxon>
        <taxon>Metamonada</taxon>
        <taxon>Carpediemonas-like organisms</taxon>
        <taxon>Aduncisulcus</taxon>
    </lineage>
</organism>
<evidence type="ECO:0000313" key="2">
    <source>
        <dbReference type="Proteomes" id="UP001057375"/>
    </source>
</evidence>